<dbReference type="Proteomes" id="UP000292447">
    <property type="component" value="Chromosome II"/>
</dbReference>
<comment type="similarity">
    <text evidence="6">Belongs to the mitochondrion-specific ribosomal protein mL54 family.</text>
</comment>
<evidence type="ECO:0000256" key="7">
    <source>
        <dbReference type="ARBA" id="ARBA00035179"/>
    </source>
</evidence>
<gene>
    <name evidence="8" type="primary">MPUL0B02480</name>
    <name evidence="8" type="ORF">METSCH_B02480</name>
</gene>
<comment type="subcellular location">
    <subcellularLocation>
        <location evidence="1">Mitochondrion</location>
    </subcellularLocation>
</comment>
<dbReference type="GO" id="GO:0003735">
    <property type="term" value="F:structural constituent of ribosome"/>
    <property type="evidence" value="ECO:0007669"/>
    <property type="project" value="TreeGrafter"/>
</dbReference>
<dbReference type="GO" id="GO:0005762">
    <property type="term" value="C:mitochondrial large ribosomal subunit"/>
    <property type="evidence" value="ECO:0007669"/>
    <property type="project" value="TreeGrafter"/>
</dbReference>
<organism evidence="8 9">
    <name type="scientific">Metschnikowia aff. pulcherrima</name>
    <dbReference type="NCBI Taxonomy" id="2163413"/>
    <lineage>
        <taxon>Eukaryota</taxon>
        <taxon>Fungi</taxon>
        <taxon>Dikarya</taxon>
        <taxon>Ascomycota</taxon>
        <taxon>Saccharomycotina</taxon>
        <taxon>Pichiomycetes</taxon>
        <taxon>Metschnikowiaceae</taxon>
        <taxon>Metschnikowia</taxon>
    </lineage>
</organism>
<keyword evidence="9" id="KW-1185">Reference proteome</keyword>
<dbReference type="EMBL" id="CP034457">
    <property type="protein sequence ID" value="QBM87052.1"/>
    <property type="molecule type" value="Genomic_DNA"/>
</dbReference>
<evidence type="ECO:0000256" key="4">
    <source>
        <dbReference type="ARBA" id="ARBA00023128"/>
    </source>
</evidence>
<evidence type="ECO:0000313" key="9">
    <source>
        <dbReference type="Proteomes" id="UP000292447"/>
    </source>
</evidence>
<reference evidence="9" key="1">
    <citation type="submission" date="2019-03" db="EMBL/GenBank/DDBJ databases">
        <title>Snf2 controls pulcherriminic acid biosynthesis and connects pigmentation and antifungal activity of the yeast Metschnikowia pulcherrima.</title>
        <authorList>
            <person name="Gore-Lloyd D."/>
            <person name="Sumann I."/>
            <person name="Brachmann A.O."/>
            <person name="Schneeberger K."/>
            <person name="Ortiz-Merino R.A."/>
            <person name="Moreno-Beltran M."/>
            <person name="Schlaefli M."/>
            <person name="Kirner P."/>
            <person name="Santos Kron A."/>
            <person name="Wolfe K.H."/>
            <person name="Piel J."/>
            <person name="Ahrens C.H."/>
            <person name="Henk D."/>
            <person name="Freimoser F.M."/>
        </authorList>
    </citation>
    <scope>NUCLEOTIDE SEQUENCE [LARGE SCALE GENOMIC DNA]</scope>
    <source>
        <strain evidence="9">APC 1.2</strain>
    </source>
</reference>
<dbReference type="AlphaFoldDB" id="A0A4P6XIF4"/>
<evidence type="ECO:0000256" key="6">
    <source>
        <dbReference type="ARBA" id="ARBA00033752"/>
    </source>
</evidence>
<sequence>MREIGDRKSIICVVRPFDGIIAAFLCSTLLVCAHTERSFVTQYSPIDMFRLPAGITRFASVRGFSSSLATFNVPKSSCAPGTVLNLKVRKNGDEPVALDDHEYPEWLWDILDKSKIEAELKEKDPMKWRKKQNAKRNTSKIKNNNFLSQM</sequence>
<dbReference type="PANTHER" id="PTHR28595:SF1">
    <property type="entry name" value="LARGE RIBOSOMAL SUBUNIT PROTEIN ML54"/>
    <property type="match status" value="1"/>
</dbReference>
<keyword evidence="4" id="KW-0496">Mitochondrion</keyword>
<accession>A0A4P6XIF4</accession>
<name>A0A4P6XIF4_9ASCO</name>
<keyword evidence="3 8" id="KW-0689">Ribosomal protein</keyword>
<evidence type="ECO:0000256" key="3">
    <source>
        <dbReference type="ARBA" id="ARBA00022980"/>
    </source>
</evidence>
<evidence type="ECO:0000313" key="8">
    <source>
        <dbReference type="EMBL" id="QBM87052.1"/>
    </source>
</evidence>
<proteinExistence type="inferred from homology"/>
<dbReference type="STRING" id="2163413.A0A4P6XIF4"/>
<dbReference type="InterPro" id="IPR013870">
    <property type="entry name" value="Ribosomal_mL54"/>
</dbReference>
<evidence type="ECO:0000256" key="2">
    <source>
        <dbReference type="ARBA" id="ARBA00022946"/>
    </source>
</evidence>
<keyword evidence="5" id="KW-0687">Ribonucleoprotein</keyword>
<dbReference type="Pfam" id="PF08561">
    <property type="entry name" value="Ribosomal_L37"/>
    <property type="match status" value="1"/>
</dbReference>
<keyword evidence="2" id="KW-0809">Transit peptide</keyword>
<evidence type="ECO:0000256" key="5">
    <source>
        <dbReference type="ARBA" id="ARBA00023274"/>
    </source>
</evidence>
<evidence type="ECO:0000256" key="1">
    <source>
        <dbReference type="ARBA" id="ARBA00004173"/>
    </source>
</evidence>
<dbReference type="PANTHER" id="PTHR28595">
    <property type="entry name" value="39S RIBOSOMAL PROTEIN L54, MITOCHONDRIAL"/>
    <property type="match status" value="1"/>
</dbReference>
<protein>
    <recommendedName>
        <fullName evidence="7">Large ribosomal subunit protein mL54</fullName>
    </recommendedName>
</protein>